<dbReference type="PANTHER" id="PTHR43229:SF2">
    <property type="entry name" value="NODULATION PROTEIN J"/>
    <property type="match status" value="1"/>
</dbReference>
<keyword evidence="3 6" id="KW-1133">Transmembrane helix</keyword>
<evidence type="ECO:0000313" key="8">
    <source>
        <dbReference type="EMBL" id="GAA2061863.1"/>
    </source>
</evidence>
<dbReference type="InterPro" id="IPR013525">
    <property type="entry name" value="ABC2_TM"/>
</dbReference>
<evidence type="ECO:0000256" key="4">
    <source>
        <dbReference type="ARBA" id="ARBA00023136"/>
    </source>
</evidence>
<dbReference type="PROSITE" id="PS51012">
    <property type="entry name" value="ABC_TM2"/>
    <property type="match status" value="1"/>
</dbReference>
<proteinExistence type="inferred from homology"/>
<dbReference type="InterPro" id="IPR051784">
    <property type="entry name" value="Nod_factor_ABC_transporter"/>
</dbReference>
<feature type="transmembrane region" description="Helical" evidence="6">
    <location>
        <begin position="181"/>
        <end position="198"/>
    </location>
</feature>
<dbReference type="PIRSF" id="PIRSF006648">
    <property type="entry name" value="DrrB"/>
    <property type="match status" value="1"/>
</dbReference>
<protein>
    <recommendedName>
        <fullName evidence="6">Transport permease protein</fullName>
    </recommendedName>
</protein>
<dbReference type="PANTHER" id="PTHR43229">
    <property type="entry name" value="NODULATION PROTEIN J"/>
    <property type="match status" value="1"/>
</dbReference>
<comment type="similarity">
    <text evidence="6">Belongs to the ABC-2 integral membrane protein family.</text>
</comment>
<name>A0ABN2VGH8_9ACTN</name>
<feature type="transmembrane region" description="Helical" evidence="6">
    <location>
        <begin position="61"/>
        <end position="83"/>
    </location>
</feature>
<evidence type="ECO:0000259" key="7">
    <source>
        <dbReference type="PROSITE" id="PS51012"/>
    </source>
</evidence>
<dbReference type="InterPro" id="IPR000412">
    <property type="entry name" value="ABC_2_transport"/>
</dbReference>
<dbReference type="RefSeq" id="WP_344671540.1">
    <property type="nucleotide sequence ID" value="NZ_BAAAQN010000084.1"/>
</dbReference>
<comment type="subcellular location">
    <subcellularLocation>
        <location evidence="6">Cell membrane</location>
        <topology evidence="6">Multi-pass membrane protein</topology>
    </subcellularLocation>
    <subcellularLocation>
        <location evidence="1">Membrane</location>
        <topology evidence="1">Multi-pass membrane protein</topology>
    </subcellularLocation>
</comment>
<keyword evidence="9" id="KW-1185">Reference proteome</keyword>
<evidence type="ECO:0000256" key="3">
    <source>
        <dbReference type="ARBA" id="ARBA00022989"/>
    </source>
</evidence>
<sequence length="254" mass="27477">MKVLRDIWLIFQRNIMLMWRSPLWVLLGVSQPVVYLLLFAPLLKPALAPMGAHSQADAYRIYVPGMLVALALAGGLYVGFDLLRDLAAGIVERARVTPVSRVALLLGRSLRDVVVLVIQAVIIVVLSLIFGLTVAIPNLLIGYGILALISLTSSSFSYGVALKIKNPAVMGQLINNIAQPLMLLSGTLLPIALAPLWLRDAANGNPFNWSVTGMRALFTGHATDSSVWKAALMLAALALVTITWSGRKFARSVR</sequence>
<feature type="transmembrane region" description="Helical" evidence="6">
    <location>
        <begin position="227"/>
        <end position="246"/>
    </location>
</feature>
<gene>
    <name evidence="8" type="ORF">GCM10009839_86200</name>
</gene>
<evidence type="ECO:0000256" key="6">
    <source>
        <dbReference type="RuleBase" id="RU361157"/>
    </source>
</evidence>
<keyword evidence="2 6" id="KW-0812">Transmembrane</keyword>
<evidence type="ECO:0000313" key="9">
    <source>
        <dbReference type="Proteomes" id="UP001500751"/>
    </source>
</evidence>
<feature type="transmembrane region" description="Helical" evidence="6">
    <location>
        <begin position="113"/>
        <end position="134"/>
    </location>
</feature>
<accession>A0ABN2VGH8</accession>
<dbReference type="EMBL" id="BAAAQN010000084">
    <property type="protein sequence ID" value="GAA2061863.1"/>
    <property type="molecule type" value="Genomic_DNA"/>
</dbReference>
<keyword evidence="6" id="KW-0813">Transport</keyword>
<evidence type="ECO:0000256" key="2">
    <source>
        <dbReference type="ARBA" id="ARBA00022692"/>
    </source>
</evidence>
<dbReference type="Pfam" id="PF01061">
    <property type="entry name" value="ABC2_membrane"/>
    <property type="match status" value="1"/>
</dbReference>
<dbReference type="InterPro" id="IPR047817">
    <property type="entry name" value="ABC2_TM_bact-type"/>
</dbReference>
<feature type="transmembrane region" description="Helical" evidence="6">
    <location>
        <begin position="140"/>
        <end position="161"/>
    </location>
</feature>
<feature type="domain" description="ABC transmembrane type-2" evidence="7">
    <location>
        <begin position="23"/>
        <end position="252"/>
    </location>
</feature>
<reference evidence="8 9" key="1">
    <citation type="journal article" date="2019" name="Int. J. Syst. Evol. Microbiol.">
        <title>The Global Catalogue of Microorganisms (GCM) 10K type strain sequencing project: providing services to taxonomists for standard genome sequencing and annotation.</title>
        <authorList>
            <consortium name="The Broad Institute Genomics Platform"/>
            <consortium name="The Broad Institute Genome Sequencing Center for Infectious Disease"/>
            <person name="Wu L."/>
            <person name="Ma J."/>
        </authorList>
    </citation>
    <scope>NUCLEOTIDE SEQUENCE [LARGE SCALE GENOMIC DNA]</scope>
    <source>
        <strain evidence="8 9">JCM 16014</strain>
    </source>
</reference>
<keyword evidence="6" id="KW-1003">Cell membrane</keyword>
<organism evidence="8 9">
    <name type="scientific">Catenulispora yoronensis</name>
    <dbReference type="NCBI Taxonomy" id="450799"/>
    <lineage>
        <taxon>Bacteria</taxon>
        <taxon>Bacillati</taxon>
        <taxon>Actinomycetota</taxon>
        <taxon>Actinomycetes</taxon>
        <taxon>Catenulisporales</taxon>
        <taxon>Catenulisporaceae</taxon>
        <taxon>Catenulispora</taxon>
    </lineage>
</organism>
<dbReference type="Proteomes" id="UP001500751">
    <property type="component" value="Unassembled WGS sequence"/>
</dbReference>
<keyword evidence="5" id="KW-0046">Antibiotic resistance</keyword>
<comment type="caution">
    <text evidence="8">The sequence shown here is derived from an EMBL/GenBank/DDBJ whole genome shotgun (WGS) entry which is preliminary data.</text>
</comment>
<feature type="transmembrane region" description="Helical" evidence="6">
    <location>
        <begin position="21"/>
        <end position="41"/>
    </location>
</feature>
<evidence type="ECO:0000256" key="5">
    <source>
        <dbReference type="ARBA" id="ARBA00023251"/>
    </source>
</evidence>
<evidence type="ECO:0000256" key="1">
    <source>
        <dbReference type="ARBA" id="ARBA00004141"/>
    </source>
</evidence>
<keyword evidence="4 6" id="KW-0472">Membrane</keyword>